<dbReference type="PANTHER" id="PTHR36451:SF1">
    <property type="entry name" value="OMEGA-HYDROXY-BETA-DIHYDROMENAQUINONE-9 SULFOTRANSFERASE STF3"/>
    <property type="match status" value="1"/>
</dbReference>
<comment type="caution">
    <text evidence="1">The sequence shown here is derived from an EMBL/GenBank/DDBJ whole genome shotgun (WGS) entry which is preliminary data.</text>
</comment>
<dbReference type="InterPro" id="IPR027417">
    <property type="entry name" value="P-loop_NTPase"/>
</dbReference>
<gene>
    <name evidence="1" type="ORF">GCM10011494_03300</name>
</gene>
<sequence>MLDAAAIIAEAEEKTGIADSDPGVAGNLERLIKALNETFPVSEAGEARVRAAMLMDATNRLESLKWLRDYPEIGEEPIEAPVFLMGLPRSGTTYLQYLFDRDSRFRLIRTWESSMPSPPPGFDSASVGKRRAEWRELQRKRGHFEGFEALHLYDEDGSDECHAFLQQSWGAAGLHNLYRVPQYFDWLLDGLDLVQTYRVHKRQLQCLQWRSARKPWALKYPNHVIAMNEILEVHPDARFVMTHRDPVQVLASISKMTWNLRGMCAATPVDRHEVGRDMLHFIHRHIDRIMDFDAGPLGGRVVHVDYYALVGDPVGQMRRIHAGLGIETPGEVAQAVGDWHAANPKNARGTNDYSLDQYGLDAEAVRERFAPYVRRFAIPTESEGLGRIGASA</sequence>
<dbReference type="PANTHER" id="PTHR36451">
    <property type="entry name" value="PAPS-DEPENDENT SULFOTRANSFERASE STF3"/>
    <property type="match status" value="1"/>
</dbReference>
<dbReference type="RefSeq" id="WP_188767656.1">
    <property type="nucleotide sequence ID" value="NZ_BMHK01000002.1"/>
</dbReference>
<dbReference type="AlphaFoldDB" id="A0A916TP10"/>
<protein>
    <submittedName>
        <fullName evidence="1">Sulfotransferase</fullName>
    </submittedName>
</protein>
<evidence type="ECO:0000313" key="1">
    <source>
        <dbReference type="EMBL" id="GGB88333.1"/>
    </source>
</evidence>
<reference evidence="1" key="1">
    <citation type="journal article" date="2014" name="Int. J. Syst. Evol. Microbiol.">
        <title>Complete genome sequence of Corynebacterium casei LMG S-19264T (=DSM 44701T), isolated from a smear-ripened cheese.</title>
        <authorList>
            <consortium name="US DOE Joint Genome Institute (JGI-PGF)"/>
            <person name="Walter F."/>
            <person name="Albersmeier A."/>
            <person name="Kalinowski J."/>
            <person name="Ruckert C."/>
        </authorList>
    </citation>
    <scope>NUCLEOTIDE SEQUENCE</scope>
    <source>
        <strain evidence="1">CGMCC 1.15095</strain>
    </source>
</reference>
<keyword evidence="2" id="KW-1185">Reference proteome</keyword>
<dbReference type="Proteomes" id="UP000608154">
    <property type="component" value="Unassembled WGS sequence"/>
</dbReference>
<proteinExistence type="predicted"/>
<accession>A0A916TP10</accession>
<dbReference type="SUPFAM" id="SSF52540">
    <property type="entry name" value="P-loop containing nucleoside triphosphate hydrolases"/>
    <property type="match status" value="1"/>
</dbReference>
<dbReference type="Pfam" id="PF13469">
    <property type="entry name" value="Sulfotransfer_3"/>
    <property type="match status" value="1"/>
</dbReference>
<organism evidence="1 2">
    <name type="scientific">Novosphingobium endophyticum</name>
    <dbReference type="NCBI Taxonomy" id="1955250"/>
    <lineage>
        <taxon>Bacteria</taxon>
        <taxon>Pseudomonadati</taxon>
        <taxon>Pseudomonadota</taxon>
        <taxon>Alphaproteobacteria</taxon>
        <taxon>Sphingomonadales</taxon>
        <taxon>Sphingomonadaceae</taxon>
        <taxon>Novosphingobium</taxon>
    </lineage>
</organism>
<evidence type="ECO:0000313" key="2">
    <source>
        <dbReference type="Proteomes" id="UP000608154"/>
    </source>
</evidence>
<dbReference type="InterPro" id="IPR052736">
    <property type="entry name" value="Stf3_sulfotransferase"/>
</dbReference>
<reference evidence="1" key="2">
    <citation type="submission" date="2020-09" db="EMBL/GenBank/DDBJ databases">
        <authorList>
            <person name="Sun Q."/>
            <person name="Zhou Y."/>
        </authorList>
    </citation>
    <scope>NUCLEOTIDE SEQUENCE</scope>
    <source>
        <strain evidence="1">CGMCC 1.15095</strain>
    </source>
</reference>
<dbReference type="EMBL" id="BMHK01000002">
    <property type="protein sequence ID" value="GGB88333.1"/>
    <property type="molecule type" value="Genomic_DNA"/>
</dbReference>
<dbReference type="Gene3D" id="3.40.50.300">
    <property type="entry name" value="P-loop containing nucleotide triphosphate hydrolases"/>
    <property type="match status" value="1"/>
</dbReference>
<name>A0A916TP10_9SPHN</name>